<organism evidence="2 3">
    <name type="scientific">Cinara cedri</name>
    <dbReference type="NCBI Taxonomy" id="506608"/>
    <lineage>
        <taxon>Eukaryota</taxon>
        <taxon>Metazoa</taxon>
        <taxon>Ecdysozoa</taxon>
        <taxon>Arthropoda</taxon>
        <taxon>Hexapoda</taxon>
        <taxon>Insecta</taxon>
        <taxon>Pterygota</taxon>
        <taxon>Neoptera</taxon>
        <taxon>Paraneoptera</taxon>
        <taxon>Hemiptera</taxon>
        <taxon>Sternorrhyncha</taxon>
        <taxon>Aphidomorpha</taxon>
        <taxon>Aphidoidea</taxon>
        <taxon>Aphididae</taxon>
        <taxon>Lachninae</taxon>
        <taxon>Cinara</taxon>
    </lineage>
</organism>
<dbReference type="InterPro" id="IPR029064">
    <property type="entry name" value="Ribosomal_eL30-like_sf"/>
</dbReference>
<dbReference type="PANTHER" id="PTHR46948:SF1">
    <property type="entry name" value="RIBONUCLEASE P PROTEIN SUBUNIT P38"/>
    <property type="match status" value="1"/>
</dbReference>
<dbReference type="GO" id="GO:0001650">
    <property type="term" value="C:fibrillar center"/>
    <property type="evidence" value="ECO:0007669"/>
    <property type="project" value="TreeGrafter"/>
</dbReference>
<gene>
    <name evidence="2" type="ORF">CINCED_3A010383</name>
</gene>
<keyword evidence="2" id="KW-0689">Ribosomal protein</keyword>
<sequence length="332" mass="38053">MATLREQNIKHKGIVKKKQKPRCSITNPFEKFWPLLDSKESELLVNVMKKTICKENGKLKVNWFTLKKLPLDVRKCHIKDLSNKHKLINSDLRAQRLVLKMGINEVSRNIEKNQIACCLIADDVSNSMISKHLLLMTAAKKVPVVILPNMRSVTKLIVGFSSAALGLKIDILNNTESSLHNLYQIVIQLSNKFKNPYHQQIPKKVLQIAENHLELNLDIENYLLKKPREGKAFVPGGITNIKPSNDLSFIPINKMIVNEQEPFEQDEELIENSLSTDLFSIDTKPLCNEDLEVSVKRKTKPFEEPLRYYGLKIKKLKPNNNRKGKKNVNTTN</sequence>
<evidence type="ECO:0000259" key="1">
    <source>
        <dbReference type="Pfam" id="PF01248"/>
    </source>
</evidence>
<proteinExistence type="predicted"/>
<accession>A0A5E4N3W4</accession>
<dbReference type="GO" id="GO:0004526">
    <property type="term" value="F:ribonuclease P activity"/>
    <property type="evidence" value="ECO:0007669"/>
    <property type="project" value="TreeGrafter"/>
</dbReference>
<dbReference type="Proteomes" id="UP000325440">
    <property type="component" value="Unassembled WGS sequence"/>
</dbReference>
<reference evidence="2 3" key="1">
    <citation type="submission" date="2019-08" db="EMBL/GenBank/DDBJ databases">
        <authorList>
            <person name="Alioto T."/>
            <person name="Alioto T."/>
            <person name="Gomez Garrido J."/>
        </authorList>
    </citation>
    <scope>NUCLEOTIDE SEQUENCE [LARGE SCALE GENOMIC DNA]</scope>
</reference>
<dbReference type="OrthoDB" id="20109at2759"/>
<name>A0A5E4N3W4_9HEMI</name>
<dbReference type="GO" id="GO:0005655">
    <property type="term" value="C:nucleolar ribonuclease P complex"/>
    <property type="evidence" value="ECO:0007669"/>
    <property type="project" value="InterPro"/>
</dbReference>
<dbReference type="GO" id="GO:0001682">
    <property type="term" value="P:tRNA 5'-leader removal"/>
    <property type="evidence" value="ECO:0007669"/>
    <property type="project" value="InterPro"/>
</dbReference>
<dbReference type="AlphaFoldDB" id="A0A5E4N3W4"/>
<dbReference type="InterPro" id="IPR004038">
    <property type="entry name" value="Ribosomal_eL8/eL30/eS12/Gad45"/>
</dbReference>
<evidence type="ECO:0000313" key="2">
    <source>
        <dbReference type="EMBL" id="VVC39357.1"/>
    </source>
</evidence>
<dbReference type="PANTHER" id="PTHR46948">
    <property type="entry name" value="RIBONUCLEASE P PROTEIN SUBUNIT P38"/>
    <property type="match status" value="1"/>
</dbReference>
<dbReference type="Gene3D" id="3.30.1330.30">
    <property type="match status" value="1"/>
</dbReference>
<feature type="domain" description="Ribosomal protein eL8/eL30/eS12/Gadd45" evidence="1">
    <location>
        <begin position="98"/>
        <end position="150"/>
    </location>
</feature>
<dbReference type="SUPFAM" id="SSF55315">
    <property type="entry name" value="L30e-like"/>
    <property type="match status" value="1"/>
</dbReference>
<protein>
    <submittedName>
        <fullName evidence="2">50S ribosomal protein L30e-like,Ribosomal protein L7Ae/L30e/S12e/Gadd45</fullName>
    </submittedName>
</protein>
<dbReference type="GO" id="GO:0033204">
    <property type="term" value="F:ribonuclease P RNA binding"/>
    <property type="evidence" value="ECO:0007669"/>
    <property type="project" value="TreeGrafter"/>
</dbReference>
<evidence type="ECO:0000313" key="3">
    <source>
        <dbReference type="Proteomes" id="UP000325440"/>
    </source>
</evidence>
<dbReference type="GO" id="GO:0005840">
    <property type="term" value="C:ribosome"/>
    <property type="evidence" value="ECO:0007669"/>
    <property type="project" value="UniProtKB-KW"/>
</dbReference>
<dbReference type="EMBL" id="CABPRJ010001895">
    <property type="protein sequence ID" value="VVC39357.1"/>
    <property type="molecule type" value="Genomic_DNA"/>
</dbReference>
<keyword evidence="3" id="KW-1185">Reference proteome</keyword>
<keyword evidence="2" id="KW-0687">Ribonucleoprotein</keyword>
<dbReference type="GO" id="GO:0000172">
    <property type="term" value="C:ribonuclease MRP complex"/>
    <property type="evidence" value="ECO:0007669"/>
    <property type="project" value="InterPro"/>
</dbReference>
<dbReference type="InterPro" id="IPR042848">
    <property type="entry name" value="Rpp38"/>
</dbReference>
<dbReference type="Pfam" id="PF01248">
    <property type="entry name" value="Ribosomal_L7Ae"/>
    <property type="match status" value="1"/>
</dbReference>